<gene>
    <name evidence="2" type="ORF">PCANC_13384</name>
</gene>
<feature type="compositionally biased region" description="Pro residues" evidence="1">
    <location>
        <begin position="293"/>
        <end position="305"/>
    </location>
</feature>
<dbReference type="AlphaFoldDB" id="A0A2N5VTS8"/>
<name>A0A2N5VTS8_9BASI</name>
<keyword evidence="3" id="KW-1185">Reference proteome</keyword>
<feature type="region of interest" description="Disordered" evidence="1">
    <location>
        <begin position="190"/>
        <end position="243"/>
    </location>
</feature>
<reference evidence="2 3" key="1">
    <citation type="submission" date="2017-11" db="EMBL/GenBank/DDBJ databases">
        <title>De novo assembly and phasing of dikaryotic genomes from two isolates of Puccinia coronata f. sp. avenae, the causal agent of oat crown rust.</title>
        <authorList>
            <person name="Miller M.E."/>
            <person name="Zhang Y."/>
            <person name="Omidvar V."/>
            <person name="Sperschneider J."/>
            <person name="Schwessinger B."/>
            <person name="Raley C."/>
            <person name="Palmer J.M."/>
            <person name="Garnica D."/>
            <person name="Upadhyaya N."/>
            <person name="Rathjen J."/>
            <person name="Taylor J.M."/>
            <person name="Park R.F."/>
            <person name="Dodds P.N."/>
            <person name="Hirsch C.D."/>
            <person name="Kianian S.F."/>
            <person name="Figueroa M."/>
        </authorList>
    </citation>
    <scope>NUCLEOTIDE SEQUENCE [LARGE SCALE GENOMIC DNA]</scope>
    <source>
        <strain evidence="2">12NC29</strain>
    </source>
</reference>
<dbReference type="STRING" id="200324.A0A2N5VTS8"/>
<feature type="region of interest" description="Disordered" evidence="1">
    <location>
        <begin position="266"/>
        <end position="317"/>
    </location>
</feature>
<proteinExistence type="predicted"/>
<evidence type="ECO:0000256" key="1">
    <source>
        <dbReference type="SAM" id="MobiDB-lite"/>
    </source>
</evidence>
<feature type="compositionally biased region" description="Low complexity" evidence="1">
    <location>
        <begin position="266"/>
        <end position="278"/>
    </location>
</feature>
<comment type="caution">
    <text evidence="2">The sequence shown here is derived from an EMBL/GenBank/DDBJ whole genome shotgun (WGS) entry which is preliminary data.</text>
</comment>
<protein>
    <submittedName>
        <fullName evidence="2">Uncharacterized protein</fullName>
    </submittedName>
</protein>
<organism evidence="2 3">
    <name type="scientific">Puccinia coronata f. sp. avenae</name>
    <dbReference type="NCBI Taxonomy" id="200324"/>
    <lineage>
        <taxon>Eukaryota</taxon>
        <taxon>Fungi</taxon>
        <taxon>Dikarya</taxon>
        <taxon>Basidiomycota</taxon>
        <taxon>Pucciniomycotina</taxon>
        <taxon>Pucciniomycetes</taxon>
        <taxon>Pucciniales</taxon>
        <taxon>Pucciniaceae</taxon>
        <taxon>Puccinia</taxon>
    </lineage>
</organism>
<dbReference type="Proteomes" id="UP000235388">
    <property type="component" value="Unassembled WGS sequence"/>
</dbReference>
<dbReference type="EMBL" id="PGCJ01000063">
    <property type="protein sequence ID" value="PLW53362.1"/>
    <property type="molecule type" value="Genomic_DNA"/>
</dbReference>
<evidence type="ECO:0000313" key="3">
    <source>
        <dbReference type="Proteomes" id="UP000235388"/>
    </source>
</evidence>
<sequence>MAAAVNHLAVARFGVHIMYVDVANHQQAPLFVEHINYSLLLTPNPLIHQPINSLLIRHTCRAPKFSVEDLDVQGMNGSLGLQVFSMKENGLGPVMEDHRLDAQALSAIHLNHTLSSLSKSSQALLQQTLMRMVLKSLLGRKDYTPKQTYLPPSAYTPIISRLLSAAAAATASSSYAIYVDGSLIQIPLNAHSPAPSHHHTRPTSHPAEMPLAHSSKDKLCPGSLPEHHPHNSAEHAQDSHADSQTTLWDALRAAFGGALVNMRGNASVQQSPASPASVGSRNQRVPSLLPSTAAPPAPSSPPISPLPSSAQSPVNLPRKSAAASLNAALAARSSQCTSLRITQWLGLAHCSREGSSFLQQNTYLRPQQLSQNSLLKQEKSPMTQDMMPTTWEALSASCATYRRTWAIQFCWYWAGRQPAQEECGRDLMEEWVVGPAFNFFRMYRFEGVHPPAPASGATSSTTTVDAANSTLIPVFPSAFTPLRRTCCLARLRELPVPPLVLRASMTGNSLVAWVAPLPAGLLDSFWTASISPHIFLVAGRGE</sequence>
<evidence type="ECO:0000313" key="2">
    <source>
        <dbReference type="EMBL" id="PLW53362.1"/>
    </source>
</evidence>
<accession>A0A2N5VTS8</accession>
<feature type="compositionally biased region" description="Basic and acidic residues" evidence="1">
    <location>
        <begin position="214"/>
        <end position="241"/>
    </location>
</feature>